<comment type="caution">
    <text evidence="4">The sequence shown here is derived from an EMBL/GenBank/DDBJ whole genome shotgun (WGS) entry which is preliminary data.</text>
</comment>
<accession>A0A941DFF8</accession>
<dbReference type="InterPro" id="IPR011006">
    <property type="entry name" value="CheY-like_superfamily"/>
</dbReference>
<dbReference type="PANTHER" id="PTHR37299:SF1">
    <property type="entry name" value="STAGE 0 SPORULATION PROTEIN A HOMOLOG"/>
    <property type="match status" value="1"/>
</dbReference>
<evidence type="ECO:0000313" key="4">
    <source>
        <dbReference type="EMBL" id="MBR7745952.1"/>
    </source>
</evidence>
<dbReference type="Pfam" id="PF00072">
    <property type="entry name" value="Response_reg"/>
    <property type="match status" value="1"/>
</dbReference>
<dbReference type="PANTHER" id="PTHR37299">
    <property type="entry name" value="TRANSCRIPTIONAL REGULATOR-RELATED"/>
    <property type="match status" value="1"/>
</dbReference>
<dbReference type="InterPro" id="IPR001789">
    <property type="entry name" value="Sig_transdc_resp-reg_receiver"/>
</dbReference>
<protein>
    <submittedName>
        <fullName evidence="4">Response regulator transcription factor</fullName>
    </submittedName>
</protein>
<dbReference type="GO" id="GO:0000156">
    <property type="term" value="F:phosphorelay response regulator activity"/>
    <property type="evidence" value="ECO:0007669"/>
    <property type="project" value="InterPro"/>
</dbReference>
<feature type="modified residue" description="4-aspartylphosphate" evidence="1">
    <location>
        <position position="55"/>
    </location>
</feature>
<evidence type="ECO:0000313" key="5">
    <source>
        <dbReference type="Proteomes" id="UP000680158"/>
    </source>
</evidence>
<dbReference type="PROSITE" id="PS50110">
    <property type="entry name" value="RESPONSE_REGULATORY"/>
    <property type="match status" value="1"/>
</dbReference>
<dbReference type="SMART" id="SM00850">
    <property type="entry name" value="LytTR"/>
    <property type="match status" value="1"/>
</dbReference>
<name>A0A941DFF8_9BURK</name>
<dbReference type="Proteomes" id="UP000680158">
    <property type="component" value="Unassembled WGS sequence"/>
</dbReference>
<dbReference type="SMART" id="SM00448">
    <property type="entry name" value="REC"/>
    <property type="match status" value="1"/>
</dbReference>
<sequence length="257" mass="28559">MSINAIIVDDEQLGRVNLQCALRNYPEWQVLALCESASEAEQVLAQHQVDVIFLDIHMPETSGIDLAKRLCKTSAPPVIIFVTAHSCYALHAFECFALDYLLKPFSNTRLSETLGRAAETVRMRGKSGYGQTLNAYLETGSTPQHAYLQQVAIRSLGEIEVVSLDQVSYISTAGNYVELHTKLGCKLLRVTMNTLEQKLDPQVFVRVHRGFIVRATDMIKLGNFTNGAATLALRCGHTLPVSRAYLQMVKEIMIDSI</sequence>
<feature type="domain" description="Response regulatory" evidence="2">
    <location>
        <begin position="4"/>
        <end position="118"/>
    </location>
</feature>
<dbReference type="EMBL" id="JAGSPM010000002">
    <property type="protein sequence ID" value="MBR7745952.1"/>
    <property type="molecule type" value="Genomic_DNA"/>
</dbReference>
<evidence type="ECO:0000259" key="2">
    <source>
        <dbReference type="PROSITE" id="PS50110"/>
    </source>
</evidence>
<dbReference type="InterPro" id="IPR046947">
    <property type="entry name" value="LytR-like"/>
</dbReference>
<organism evidence="4 5">
    <name type="scientific">Undibacterium baiyunense</name>
    <dbReference type="NCBI Taxonomy" id="2828731"/>
    <lineage>
        <taxon>Bacteria</taxon>
        <taxon>Pseudomonadati</taxon>
        <taxon>Pseudomonadota</taxon>
        <taxon>Betaproteobacteria</taxon>
        <taxon>Burkholderiales</taxon>
        <taxon>Oxalobacteraceae</taxon>
        <taxon>Undibacterium</taxon>
    </lineage>
</organism>
<dbReference type="Gene3D" id="2.40.50.1020">
    <property type="entry name" value="LytTr DNA-binding domain"/>
    <property type="match status" value="1"/>
</dbReference>
<dbReference type="Gene3D" id="3.40.50.2300">
    <property type="match status" value="1"/>
</dbReference>
<feature type="domain" description="HTH LytTR-type" evidence="3">
    <location>
        <begin position="151"/>
        <end position="255"/>
    </location>
</feature>
<dbReference type="AlphaFoldDB" id="A0A941DFF8"/>
<keyword evidence="5" id="KW-1185">Reference proteome</keyword>
<proteinExistence type="predicted"/>
<dbReference type="SUPFAM" id="SSF52172">
    <property type="entry name" value="CheY-like"/>
    <property type="match status" value="1"/>
</dbReference>
<keyword evidence="1" id="KW-0597">Phosphoprotein</keyword>
<dbReference type="GO" id="GO:0003677">
    <property type="term" value="F:DNA binding"/>
    <property type="evidence" value="ECO:0007669"/>
    <property type="project" value="InterPro"/>
</dbReference>
<evidence type="ECO:0000259" key="3">
    <source>
        <dbReference type="PROSITE" id="PS50930"/>
    </source>
</evidence>
<dbReference type="RefSeq" id="WP_212683305.1">
    <property type="nucleotide sequence ID" value="NZ_JAGSPM010000002.1"/>
</dbReference>
<dbReference type="PROSITE" id="PS50930">
    <property type="entry name" value="HTH_LYTTR"/>
    <property type="match status" value="1"/>
</dbReference>
<evidence type="ECO:0000256" key="1">
    <source>
        <dbReference type="PROSITE-ProRule" id="PRU00169"/>
    </source>
</evidence>
<reference evidence="4 5" key="1">
    <citation type="submission" date="2021-04" db="EMBL/GenBank/DDBJ databases">
        <title>novel species isolated from subtropical streams in China.</title>
        <authorList>
            <person name="Lu H."/>
        </authorList>
    </citation>
    <scope>NUCLEOTIDE SEQUENCE [LARGE SCALE GENOMIC DNA]</scope>
    <source>
        <strain evidence="4 5">BYS107W</strain>
    </source>
</reference>
<dbReference type="InterPro" id="IPR007492">
    <property type="entry name" value="LytTR_DNA-bd_dom"/>
</dbReference>
<dbReference type="Pfam" id="PF04397">
    <property type="entry name" value="LytTR"/>
    <property type="match status" value="1"/>
</dbReference>
<gene>
    <name evidence="4" type="ORF">KDM92_05120</name>
</gene>